<organism evidence="3 4">
    <name type="scientific">Anaerosacchariphilus polymeriproducens</name>
    <dbReference type="NCBI Taxonomy" id="1812858"/>
    <lineage>
        <taxon>Bacteria</taxon>
        <taxon>Bacillati</taxon>
        <taxon>Bacillota</taxon>
        <taxon>Clostridia</taxon>
        <taxon>Lachnospirales</taxon>
        <taxon>Lachnospiraceae</taxon>
        <taxon>Anaerosacchariphilus</taxon>
    </lineage>
</organism>
<accession>A0A371AQK7</accession>
<keyword evidence="4" id="KW-1185">Reference proteome</keyword>
<evidence type="ECO:0000313" key="3">
    <source>
        <dbReference type="EMBL" id="RDU21847.1"/>
    </source>
</evidence>
<dbReference type="EMBL" id="QRCT01000051">
    <property type="protein sequence ID" value="RDU21847.1"/>
    <property type="molecule type" value="Genomic_DNA"/>
</dbReference>
<feature type="transmembrane region" description="Helical" evidence="2">
    <location>
        <begin position="10"/>
        <end position="28"/>
    </location>
</feature>
<keyword evidence="2" id="KW-1133">Transmembrane helix</keyword>
<evidence type="ECO:0000313" key="4">
    <source>
        <dbReference type="Proteomes" id="UP000255036"/>
    </source>
</evidence>
<dbReference type="OrthoDB" id="2067069at2"/>
<gene>
    <name evidence="3" type="ORF">DWV06_17850</name>
</gene>
<evidence type="ECO:0008006" key="5">
    <source>
        <dbReference type="Google" id="ProtNLM"/>
    </source>
</evidence>
<dbReference type="RefSeq" id="WP_115483579.1">
    <property type="nucleotide sequence ID" value="NZ_QRCT01000051.1"/>
</dbReference>
<reference evidence="3 4" key="1">
    <citation type="submission" date="2018-07" db="EMBL/GenBank/DDBJ databases">
        <title>Anaerosacharophilus polymeroproducens gen. nov. sp. nov., an anaerobic bacterium isolated from salt field.</title>
        <authorList>
            <person name="Kim W."/>
            <person name="Yang S.-H."/>
            <person name="Oh J."/>
            <person name="Lee J.-H."/>
            <person name="Kwon K.K."/>
        </authorList>
    </citation>
    <scope>NUCLEOTIDE SEQUENCE [LARGE SCALE GENOMIC DNA]</scope>
    <source>
        <strain evidence="3 4">MCWD5</strain>
    </source>
</reference>
<comment type="caution">
    <text evidence="3">The sequence shown here is derived from an EMBL/GenBank/DDBJ whole genome shotgun (WGS) entry which is preliminary data.</text>
</comment>
<feature type="compositionally biased region" description="Low complexity" evidence="1">
    <location>
        <begin position="128"/>
        <end position="155"/>
    </location>
</feature>
<keyword evidence="2" id="KW-0812">Transmembrane</keyword>
<feature type="region of interest" description="Disordered" evidence="1">
    <location>
        <begin position="128"/>
        <end position="163"/>
    </location>
</feature>
<dbReference type="AlphaFoldDB" id="A0A371AQK7"/>
<evidence type="ECO:0000256" key="2">
    <source>
        <dbReference type="SAM" id="Phobius"/>
    </source>
</evidence>
<sequence length="271" mass="29795">MKLAKRDIKILLILLGAIIIIIAFFYGYKPIEESNEVVLNEITGLRSKLQELQVLAAKEDFYRSSTEEMKAEVEKLFDKFPADIKTEDCIMYAQKLETETKADVEGITFTPDTLAYSWGQGKIDANAQGNAAQQDASSNTNAQAAPAETAAQTDTSQNTAQAAGIGGNNKELFVTQITLKYKCTYKELKGLINDIQTYKNRSALQSMEVSYDTETGNLNGSVKFGMYSLTGLDKVYQAPSIPSMTIGTDNIFGTVEVPANTEEKTQETTQN</sequence>
<name>A0A371AQK7_9FIRM</name>
<proteinExistence type="predicted"/>
<keyword evidence="2" id="KW-0472">Membrane</keyword>
<evidence type="ECO:0000256" key="1">
    <source>
        <dbReference type="SAM" id="MobiDB-lite"/>
    </source>
</evidence>
<protein>
    <recommendedName>
        <fullName evidence="5">Pilus assembly protein PilO</fullName>
    </recommendedName>
</protein>
<dbReference type="Proteomes" id="UP000255036">
    <property type="component" value="Unassembled WGS sequence"/>
</dbReference>